<evidence type="ECO:0000313" key="6">
    <source>
        <dbReference type="Proteomes" id="UP000734854"/>
    </source>
</evidence>
<evidence type="ECO:0000256" key="3">
    <source>
        <dbReference type="RuleBase" id="RU003718"/>
    </source>
</evidence>
<dbReference type="InterPro" id="IPR002213">
    <property type="entry name" value="UDP_glucos_trans"/>
</dbReference>
<proteinExistence type="inferred from homology"/>
<name>A0A8J5FJK7_ZINOF</name>
<dbReference type="PANTHER" id="PTHR11926">
    <property type="entry name" value="GLUCOSYL/GLUCURONOSYL TRANSFERASES"/>
    <property type="match status" value="1"/>
</dbReference>
<protein>
    <recommendedName>
        <fullName evidence="4">Glycosyltransferase</fullName>
        <ecNumber evidence="4">2.4.1.-</ecNumber>
    </recommendedName>
</protein>
<evidence type="ECO:0000313" key="5">
    <source>
        <dbReference type="EMBL" id="KAG6490692.1"/>
    </source>
</evidence>
<dbReference type="OrthoDB" id="5835829at2759"/>
<accession>A0A8J5FJK7</accession>
<evidence type="ECO:0000256" key="1">
    <source>
        <dbReference type="ARBA" id="ARBA00009995"/>
    </source>
</evidence>
<dbReference type="GO" id="GO:0080043">
    <property type="term" value="F:quercetin 3-O-glucosyltransferase activity"/>
    <property type="evidence" value="ECO:0007669"/>
    <property type="project" value="TreeGrafter"/>
</dbReference>
<dbReference type="FunFam" id="3.40.50.2000:FF:000019">
    <property type="entry name" value="Glycosyltransferase"/>
    <property type="match status" value="1"/>
</dbReference>
<dbReference type="GO" id="GO:0080044">
    <property type="term" value="F:quercetin 7-O-glucosyltransferase activity"/>
    <property type="evidence" value="ECO:0007669"/>
    <property type="project" value="TreeGrafter"/>
</dbReference>
<sequence>MAQHFLVLTYPAQGHLNPALHLSHRLARSTSARVTFSTSIYGHRLMFPASAADEIVEDGLVSYLPFSDGYDDGFDPNIHCPFEFQDRFRSASSASLAALLRRLDELGRPVTCVIYNMLFSWAGDVARGHGVRSAVYWIQSAAVFAIYYHYFHGYEGLIKAHSHDPIFEVNLPSLPPLKIRDLPSFFGITSDEDPYSVLLKLFEQLFQLLDREEADSATTVLVNTFGELETETLAVSAERVKLIPVGPMAPPSLLEAVKDELEFDALGDLFRPDEKKYMEWLDAKPKRSVVYVSFGSLAAIKKRQTEEFVRWLRESERASLWVVRKDHEQVQGELEAALREAEAEGMVVEWCAQGRVLSHPAVGCFVTHCGWNSTLESLVCGVPTVGVPQWTDQGTNARLMEMWGAGVRAEADEEGVVAAEELRRCVEIAMGGGGAAEMRRSAEMWKDKALEAVAEGGSSDRNLRAFVAEASP</sequence>
<comment type="caution">
    <text evidence="5">The sequence shown here is derived from an EMBL/GenBank/DDBJ whole genome shotgun (WGS) entry which is preliminary data.</text>
</comment>
<organism evidence="5 6">
    <name type="scientific">Zingiber officinale</name>
    <name type="common">Ginger</name>
    <name type="synonym">Amomum zingiber</name>
    <dbReference type="NCBI Taxonomy" id="94328"/>
    <lineage>
        <taxon>Eukaryota</taxon>
        <taxon>Viridiplantae</taxon>
        <taxon>Streptophyta</taxon>
        <taxon>Embryophyta</taxon>
        <taxon>Tracheophyta</taxon>
        <taxon>Spermatophyta</taxon>
        <taxon>Magnoliopsida</taxon>
        <taxon>Liliopsida</taxon>
        <taxon>Zingiberales</taxon>
        <taxon>Zingiberaceae</taxon>
        <taxon>Zingiber</taxon>
    </lineage>
</organism>
<gene>
    <name evidence="5" type="ORF">ZIOFF_052002</name>
</gene>
<dbReference type="EC" id="2.4.1.-" evidence="4"/>
<dbReference type="PROSITE" id="PS00375">
    <property type="entry name" value="UDPGT"/>
    <property type="match status" value="1"/>
</dbReference>
<dbReference type="CDD" id="cd03784">
    <property type="entry name" value="GT1_Gtf-like"/>
    <property type="match status" value="1"/>
</dbReference>
<keyword evidence="6" id="KW-1185">Reference proteome</keyword>
<dbReference type="PANTHER" id="PTHR11926:SF1534">
    <property type="entry name" value="GLYCOSYLTRANSFERASE"/>
    <property type="match status" value="1"/>
</dbReference>
<evidence type="ECO:0000256" key="2">
    <source>
        <dbReference type="ARBA" id="ARBA00022679"/>
    </source>
</evidence>
<dbReference type="EMBL" id="JACMSC010000014">
    <property type="protein sequence ID" value="KAG6490692.1"/>
    <property type="molecule type" value="Genomic_DNA"/>
</dbReference>
<reference evidence="5 6" key="1">
    <citation type="submission" date="2020-08" db="EMBL/GenBank/DDBJ databases">
        <title>Plant Genome Project.</title>
        <authorList>
            <person name="Zhang R.-G."/>
        </authorList>
    </citation>
    <scope>NUCLEOTIDE SEQUENCE [LARGE SCALE GENOMIC DNA]</scope>
    <source>
        <tissue evidence="5">Rhizome</tissue>
    </source>
</reference>
<dbReference type="AlphaFoldDB" id="A0A8J5FJK7"/>
<comment type="similarity">
    <text evidence="1 3">Belongs to the UDP-glycosyltransferase family.</text>
</comment>
<keyword evidence="3" id="KW-0328">Glycosyltransferase</keyword>
<keyword evidence="2 3" id="KW-0808">Transferase</keyword>
<dbReference type="InterPro" id="IPR035595">
    <property type="entry name" value="UDP_glycos_trans_CS"/>
</dbReference>
<dbReference type="Proteomes" id="UP000734854">
    <property type="component" value="Unassembled WGS sequence"/>
</dbReference>
<dbReference type="Pfam" id="PF00201">
    <property type="entry name" value="UDPGT"/>
    <property type="match status" value="1"/>
</dbReference>
<evidence type="ECO:0000256" key="4">
    <source>
        <dbReference type="RuleBase" id="RU362057"/>
    </source>
</evidence>